<sequence>MHKNYLFYAEVNLDFIPIQAKRLSYFHAKDHTILRSTATILAVTFDSTKTQ</sequence>
<name>A0A5E7DB17_PSEFL</name>
<reference evidence="1 2" key="1">
    <citation type="submission" date="2019-09" db="EMBL/GenBank/DDBJ databases">
        <authorList>
            <person name="Chandra G."/>
            <person name="Truman W A."/>
        </authorList>
    </citation>
    <scope>NUCLEOTIDE SEQUENCE [LARGE SCALE GENOMIC DNA]</scope>
    <source>
        <strain evidence="1">PS712</strain>
    </source>
</reference>
<evidence type="ECO:0000313" key="1">
    <source>
        <dbReference type="EMBL" id="VVO14533.1"/>
    </source>
</evidence>
<proteinExistence type="predicted"/>
<dbReference type="Proteomes" id="UP000326018">
    <property type="component" value="Unassembled WGS sequence"/>
</dbReference>
<protein>
    <submittedName>
        <fullName evidence="1">Uncharacterized protein</fullName>
    </submittedName>
</protein>
<evidence type="ECO:0000313" key="2">
    <source>
        <dbReference type="Proteomes" id="UP000326018"/>
    </source>
</evidence>
<accession>A0A5E7DB17</accession>
<dbReference type="EMBL" id="CABVIB010000019">
    <property type="protein sequence ID" value="VVO14533.1"/>
    <property type="molecule type" value="Genomic_DNA"/>
</dbReference>
<gene>
    <name evidence="1" type="ORF">PS712_03730</name>
</gene>
<organism evidence="1 2">
    <name type="scientific">Pseudomonas fluorescens</name>
    <dbReference type="NCBI Taxonomy" id="294"/>
    <lineage>
        <taxon>Bacteria</taxon>
        <taxon>Pseudomonadati</taxon>
        <taxon>Pseudomonadota</taxon>
        <taxon>Gammaproteobacteria</taxon>
        <taxon>Pseudomonadales</taxon>
        <taxon>Pseudomonadaceae</taxon>
        <taxon>Pseudomonas</taxon>
    </lineage>
</organism>
<dbReference type="AlphaFoldDB" id="A0A5E7DB17"/>